<dbReference type="InterPro" id="IPR003959">
    <property type="entry name" value="ATPase_AAA_core"/>
</dbReference>
<keyword evidence="13 16" id="KW-0472">Membrane</keyword>
<gene>
    <name evidence="18" type="ORF">SLEP1_g27453</name>
</gene>
<evidence type="ECO:0000256" key="7">
    <source>
        <dbReference type="ARBA" id="ARBA00022692"/>
    </source>
</evidence>
<dbReference type="Gene3D" id="1.10.8.60">
    <property type="match status" value="1"/>
</dbReference>
<dbReference type="FunFam" id="3.40.50.300:FF:000277">
    <property type="entry name" value="ATP-dependent zinc metalloprotease FtsH"/>
    <property type="match status" value="1"/>
</dbReference>
<evidence type="ECO:0000256" key="2">
    <source>
        <dbReference type="ARBA" id="ARBA00004229"/>
    </source>
</evidence>
<feature type="domain" description="AAA+ ATPase" evidence="17">
    <location>
        <begin position="392"/>
        <end position="528"/>
    </location>
</feature>
<comment type="caution">
    <text evidence="18">The sequence shown here is derived from an EMBL/GenBank/DDBJ whole genome shotgun (WGS) entry which is preliminary data.</text>
</comment>
<dbReference type="CDD" id="cd19501">
    <property type="entry name" value="RecA-like_FtsH"/>
    <property type="match status" value="1"/>
</dbReference>
<evidence type="ECO:0000256" key="11">
    <source>
        <dbReference type="ARBA" id="ARBA00022946"/>
    </source>
</evidence>
<dbReference type="InterPro" id="IPR027417">
    <property type="entry name" value="P-loop_NTPase"/>
</dbReference>
<evidence type="ECO:0000256" key="9">
    <source>
        <dbReference type="ARBA" id="ARBA00022801"/>
    </source>
</evidence>
<feature type="region of interest" description="Disordered" evidence="15">
    <location>
        <begin position="628"/>
        <end position="648"/>
    </location>
</feature>
<dbReference type="Pfam" id="PF06480">
    <property type="entry name" value="FtsH_ext"/>
    <property type="match status" value="1"/>
</dbReference>
<dbReference type="GO" id="GO:0004222">
    <property type="term" value="F:metalloendopeptidase activity"/>
    <property type="evidence" value="ECO:0007669"/>
    <property type="project" value="InterPro"/>
</dbReference>
<dbReference type="GO" id="GO:0016887">
    <property type="term" value="F:ATP hydrolysis activity"/>
    <property type="evidence" value="ECO:0007669"/>
    <property type="project" value="InterPro"/>
</dbReference>
<keyword evidence="8 14" id="KW-0547">Nucleotide-binding</keyword>
<evidence type="ECO:0000313" key="19">
    <source>
        <dbReference type="Proteomes" id="UP001054252"/>
    </source>
</evidence>
<dbReference type="InterPro" id="IPR003960">
    <property type="entry name" value="ATPase_AAA_CS"/>
</dbReference>
<protein>
    <recommendedName>
        <fullName evidence="17">AAA+ ATPase domain-containing protein</fullName>
    </recommendedName>
</protein>
<comment type="similarity">
    <text evidence="3 14">Belongs to the AAA ATPase family.</text>
</comment>
<dbReference type="InterPro" id="IPR041569">
    <property type="entry name" value="AAA_lid_3"/>
</dbReference>
<feature type="transmembrane region" description="Helical" evidence="16">
    <location>
        <begin position="162"/>
        <end position="179"/>
    </location>
</feature>
<keyword evidence="11" id="KW-0809">Transit peptide</keyword>
<dbReference type="FunFam" id="1.10.8.60:FF:000061">
    <property type="entry name" value="Probable inactive ATP-dependent zinc metalloprotease FTSHI 4, chloroplastic"/>
    <property type="match status" value="1"/>
</dbReference>
<keyword evidence="6" id="KW-0645">Protease</keyword>
<dbReference type="PANTHER" id="PTHR23076">
    <property type="entry name" value="METALLOPROTEASE M41 FTSH"/>
    <property type="match status" value="1"/>
</dbReference>
<evidence type="ECO:0000256" key="5">
    <source>
        <dbReference type="ARBA" id="ARBA00022640"/>
    </source>
</evidence>
<dbReference type="GO" id="GO:0009535">
    <property type="term" value="C:chloroplast thylakoid membrane"/>
    <property type="evidence" value="ECO:0007669"/>
    <property type="project" value="TreeGrafter"/>
</dbReference>
<dbReference type="SUPFAM" id="SSF52540">
    <property type="entry name" value="P-loop containing nucleoside triphosphate hydrolases"/>
    <property type="match status" value="1"/>
</dbReference>
<evidence type="ECO:0000256" key="14">
    <source>
        <dbReference type="RuleBase" id="RU003651"/>
    </source>
</evidence>
<evidence type="ECO:0000256" key="15">
    <source>
        <dbReference type="SAM" id="MobiDB-lite"/>
    </source>
</evidence>
<evidence type="ECO:0000259" key="17">
    <source>
        <dbReference type="SMART" id="SM00382"/>
    </source>
</evidence>
<dbReference type="EMBL" id="BPVZ01000046">
    <property type="protein sequence ID" value="GKV16883.1"/>
    <property type="molecule type" value="Genomic_DNA"/>
</dbReference>
<keyword evidence="19" id="KW-1185">Reference proteome</keyword>
<dbReference type="SMART" id="SM00382">
    <property type="entry name" value="AAA"/>
    <property type="match status" value="1"/>
</dbReference>
<dbReference type="GO" id="GO:0004176">
    <property type="term" value="F:ATP-dependent peptidase activity"/>
    <property type="evidence" value="ECO:0007669"/>
    <property type="project" value="InterPro"/>
</dbReference>
<evidence type="ECO:0000256" key="4">
    <source>
        <dbReference type="ARBA" id="ARBA00022528"/>
    </source>
</evidence>
<dbReference type="PANTHER" id="PTHR23076:SF110">
    <property type="entry name" value="INACTIVE ATP-DEPENDENT ZINC METALLOPROTEASE FTSHI 3, CHLOROPLASTIC-RELATED"/>
    <property type="match status" value="1"/>
</dbReference>
<keyword evidence="5" id="KW-0934">Plastid</keyword>
<keyword evidence="4" id="KW-0150">Chloroplast</keyword>
<dbReference type="AlphaFoldDB" id="A0AAV5JQH3"/>
<dbReference type="InterPro" id="IPR003593">
    <property type="entry name" value="AAA+_ATPase"/>
</dbReference>
<evidence type="ECO:0000256" key="10">
    <source>
        <dbReference type="ARBA" id="ARBA00022840"/>
    </source>
</evidence>
<evidence type="ECO:0000256" key="16">
    <source>
        <dbReference type="SAM" id="Phobius"/>
    </source>
</evidence>
<keyword evidence="7 16" id="KW-0812">Transmembrane</keyword>
<keyword evidence="12 16" id="KW-1133">Transmembrane helix</keyword>
<keyword evidence="10 14" id="KW-0067">ATP-binding</keyword>
<organism evidence="18 19">
    <name type="scientific">Rubroshorea leprosula</name>
    <dbReference type="NCBI Taxonomy" id="152421"/>
    <lineage>
        <taxon>Eukaryota</taxon>
        <taxon>Viridiplantae</taxon>
        <taxon>Streptophyta</taxon>
        <taxon>Embryophyta</taxon>
        <taxon>Tracheophyta</taxon>
        <taxon>Spermatophyta</taxon>
        <taxon>Magnoliopsida</taxon>
        <taxon>eudicotyledons</taxon>
        <taxon>Gunneridae</taxon>
        <taxon>Pentapetalae</taxon>
        <taxon>rosids</taxon>
        <taxon>malvids</taxon>
        <taxon>Malvales</taxon>
        <taxon>Dipterocarpaceae</taxon>
        <taxon>Rubroshorea</taxon>
    </lineage>
</organism>
<dbReference type="GO" id="GO:0005524">
    <property type="term" value="F:ATP binding"/>
    <property type="evidence" value="ECO:0007669"/>
    <property type="project" value="UniProtKB-KW"/>
</dbReference>
<dbReference type="InterPro" id="IPR011546">
    <property type="entry name" value="Pept_M41_FtsH_extracell"/>
</dbReference>
<evidence type="ECO:0000256" key="3">
    <source>
        <dbReference type="ARBA" id="ARBA00006914"/>
    </source>
</evidence>
<proteinExistence type="inferred from homology"/>
<dbReference type="Gene3D" id="3.40.50.300">
    <property type="entry name" value="P-loop containing nucleotide triphosphate hydrolases"/>
    <property type="match status" value="1"/>
</dbReference>
<dbReference type="GO" id="GO:0006508">
    <property type="term" value="P:proteolysis"/>
    <property type="evidence" value="ECO:0007669"/>
    <property type="project" value="UniProtKB-KW"/>
</dbReference>
<dbReference type="Pfam" id="PF00004">
    <property type="entry name" value="AAA"/>
    <property type="match status" value="1"/>
</dbReference>
<evidence type="ECO:0000256" key="6">
    <source>
        <dbReference type="ARBA" id="ARBA00022670"/>
    </source>
</evidence>
<keyword evidence="9" id="KW-0378">Hydrolase</keyword>
<dbReference type="GO" id="GO:0008270">
    <property type="term" value="F:zinc ion binding"/>
    <property type="evidence" value="ECO:0007669"/>
    <property type="project" value="InterPro"/>
</dbReference>
<name>A0AAV5JQH3_9ROSI</name>
<dbReference type="Pfam" id="PF17862">
    <property type="entry name" value="AAA_lid_3"/>
    <property type="match status" value="1"/>
</dbReference>
<dbReference type="Proteomes" id="UP001054252">
    <property type="component" value="Unassembled WGS sequence"/>
</dbReference>
<evidence type="ECO:0000313" key="18">
    <source>
        <dbReference type="EMBL" id="GKV16883.1"/>
    </source>
</evidence>
<dbReference type="PROSITE" id="PS00674">
    <property type="entry name" value="AAA"/>
    <property type="match status" value="1"/>
</dbReference>
<evidence type="ECO:0000256" key="1">
    <source>
        <dbReference type="ARBA" id="ARBA00004141"/>
    </source>
</evidence>
<evidence type="ECO:0000256" key="12">
    <source>
        <dbReference type="ARBA" id="ARBA00022989"/>
    </source>
</evidence>
<reference evidence="18 19" key="1">
    <citation type="journal article" date="2021" name="Commun. Biol.">
        <title>The genome of Shorea leprosula (Dipterocarpaceae) highlights the ecological relevance of drought in aseasonal tropical rainforests.</title>
        <authorList>
            <person name="Ng K.K.S."/>
            <person name="Kobayashi M.J."/>
            <person name="Fawcett J.A."/>
            <person name="Hatakeyama M."/>
            <person name="Paape T."/>
            <person name="Ng C.H."/>
            <person name="Ang C.C."/>
            <person name="Tnah L.H."/>
            <person name="Lee C.T."/>
            <person name="Nishiyama T."/>
            <person name="Sese J."/>
            <person name="O'Brien M.J."/>
            <person name="Copetti D."/>
            <person name="Mohd Noor M.I."/>
            <person name="Ong R.C."/>
            <person name="Putra M."/>
            <person name="Sireger I.Z."/>
            <person name="Indrioko S."/>
            <person name="Kosugi Y."/>
            <person name="Izuno A."/>
            <person name="Isagi Y."/>
            <person name="Lee S.L."/>
            <person name="Shimizu K.K."/>
        </authorList>
    </citation>
    <scope>NUCLEOTIDE SEQUENCE [LARGE SCALE GENOMIC DNA]</scope>
    <source>
        <strain evidence="18">214</strain>
    </source>
</reference>
<accession>A0AAV5JQH3</accession>
<evidence type="ECO:0000256" key="13">
    <source>
        <dbReference type="ARBA" id="ARBA00023136"/>
    </source>
</evidence>
<evidence type="ECO:0000256" key="8">
    <source>
        <dbReference type="ARBA" id="ARBA00022741"/>
    </source>
</evidence>
<sequence length="648" mass="71989">MACSTAVCNNGFLFSRGNLVDDSGKTKPWRRYRTVSYRSLLCFSSMGLGICNYCGIQNRFPSSCKLRLLSNGRNGVLSLRFQVSCGAEHGLSHKKEIGPLVGGSSGDNQSHFRKTENDNLRKRFSLRLRPRLWLLMTRLKRVAVRSMLNDVVTFVRKNLRQVILSAAISVALGLCYLALRLSAAPSPKLVPYSELITSLQNDSVTKVLLEEGSRRIYYNMDSKSSESSQISEETLLARVGAVENVSDNVIRDDVPRTGKSKKLDIFRKFVRPRSLTPQWQYSTRKMDHDEKFLLTLMREKGITYSSAPQSVLMSMRSTLITIISLWIPLMPLMWLLYRQLSAANSPARKRRHKNESVCFDDVEGVDAAKMELMEVVSCLQGSINYQKVGAKLPRGVLLVGPPGTGKTLLARAVAGEAGVPFFSVSASEFVELFVGRGAARIRDLFNAARKCAPSIIFIDELDAVGGKRGRSFNDERDQTLNQLLTEMDGFESDMKVIVVAATNRPEALDPALCRPGRFSRKVLVGEPDEEGRRNILAVHFRGVPLEEDIHLICDLVASLTPGFVGADLANIVNEAALLAARRGGEKVSREDIMEAIERAKFGINDRQSRPNIISKELGKLIPWMPSLTGRNGTRKDDLQGPLGYQTLS</sequence>
<comment type="subcellular location">
    <subcellularLocation>
        <location evidence="1">Membrane</location>
        <topology evidence="1">Multi-pass membrane protein</topology>
    </subcellularLocation>
    <subcellularLocation>
        <location evidence="2">Plastid</location>
        <location evidence="2">Chloroplast</location>
    </subcellularLocation>
</comment>